<feature type="compositionally biased region" description="Polar residues" evidence="6">
    <location>
        <begin position="258"/>
        <end position="279"/>
    </location>
</feature>
<proteinExistence type="inferred from homology"/>
<dbReference type="OrthoDB" id="8300214at2759"/>
<dbReference type="Proteomes" id="UP000284842">
    <property type="component" value="Unassembled WGS sequence"/>
</dbReference>
<evidence type="ECO:0008006" key="9">
    <source>
        <dbReference type="Google" id="ProtNLM"/>
    </source>
</evidence>
<evidence type="ECO:0000256" key="6">
    <source>
        <dbReference type="SAM" id="MobiDB-lite"/>
    </source>
</evidence>
<dbReference type="EMBL" id="NHTK01000341">
    <property type="protein sequence ID" value="PPR07764.1"/>
    <property type="molecule type" value="Genomic_DNA"/>
</dbReference>
<keyword evidence="3" id="KW-0808">Transferase</keyword>
<reference evidence="7 8" key="1">
    <citation type="journal article" date="2018" name="Evol. Lett.">
        <title>Horizontal gene cluster transfer increased hallucinogenic mushroom diversity.</title>
        <authorList>
            <person name="Reynolds H.T."/>
            <person name="Vijayakumar V."/>
            <person name="Gluck-Thaler E."/>
            <person name="Korotkin H.B."/>
            <person name="Matheny P.B."/>
            <person name="Slot J.C."/>
        </authorList>
    </citation>
    <scope>NUCLEOTIDE SEQUENCE [LARGE SCALE GENOMIC DNA]</scope>
    <source>
        <strain evidence="7 8">2629</strain>
    </source>
</reference>
<dbReference type="InterPro" id="IPR050723">
    <property type="entry name" value="CFA/CMAS"/>
</dbReference>
<protein>
    <recommendedName>
        <fullName evidence="9">Cyclopropane-fatty-acyl-phospholipid synthase</fullName>
    </recommendedName>
</protein>
<evidence type="ECO:0000256" key="1">
    <source>
        <dbReference type="ARBA" id="ARBA00010815"/>
    </source>
</evidence>
<gene>
    <name evidence="7" type="ORF">CVT24_003714</name>
</gene>
<dbReference type="Pfam" id="PF02353">
    <property type="entry name" value="CMAS"/>
    <property type="match status" value="2"/>
</dbReference>
<keyword evidence="2" id="KW-0489">Methyltransferase</keyword>
<evidence type="ECO:0000256" key="3">
    <source>
        <dbReference type="ARBA" id="ARBA00022679"/>
    </source>
</evidence>
<comment type="similarity">
    <text evidence="1">Belongs to the CFA/CMAS family.</text>
</comment>
<accession>A0A409YXK5</accession>
<comment type="caution">
    <text evidence="7">The sequence shown here is derived from an EMBL/GenBank/DDBJ whole genome shotgun (WGS) entry which is preliminary data.</text>
</comment>
<dbReference type="Gene3D" id="3.40.50.150">
    <property type="entry name" value="Vaccinia Virus protein VP39"/>
    <property type="match status" value="1"/>
</dbReference>
<keyword evidence="4" id="KW-0949">S-adenosyl-L-methionine</keyword>
<dbReference type="PANTHER" id="PTHR43667:SF2">
    <property type="entry name" value="FATTY ACID C-METHYL TRANSFERASE"/>
    <property type="match status" value="1"/>
</dbReference>
<dbReference type="PANTHER" id="PTHR43667">
    <property type="entry name" value="CYCLOPROPANE-FATTY-ACYL-PHOSPHOLIPID SYNTHASE"/>
    <property type="match status" value="1"/>
</dbReference>
<dbReference type="InParanoid" id="A0A409YXK5"/>
<sequence length="568" mass="63720">MSTKPVAPYPNSLVDLAGRTWGFVSEGLVSTSWGPLASLAKKAVILLLQNITVGQLSIRTGSHHYVFPAGRTGNPESSSRSHSIVVKDGPGPRAELRIINNAFWVRLCAMSDLGFGEAFMYGDVECDDLVSLFEVFLANQASLSKLDSRFSSLFTLPQRLINSYRFLNTLGNTRSNISAHYDISNEMFAAFLSEDMTYSCAIFPELDSDLKAGAPKVPWVEGTALREHLSSTLAALKPSKKHQIDVVRGSISESYDSTSSGTTSVINNSTRCTTPASPSESEDPLYEAQMAKIQHIMDKLHIPEPRYDSNGTVVPLHVLEIGSGWGSMSIQLATSYPHVQIDTLTLSSAQKELAEERIATRGLSERITVHLMDYRDMPPEWEGRFARMVSVEMIEAVGREFLEKYWEVVDWALDKKCGVGVVQVITIPEARFEKYSREVDFIQKWSKFFPGGFLPSLTYLITTLTSGSSGRLVVDSVSNIGPHYSRTLREWRRRFEERFEDHIVPALKKEWNAREGNRSMSRDEIDVFKRKWIYYYCYCEVGFSTRILGDHIVTFAREGPNTAYGCDI</sequence>
<evidence type="ECO:0000313" key="7">
    <source>
        <dbReference type="EMBL" id="PPR07764.1"/>
    </source>
</evidence>
<feature type="region of interest" description="Disordered" evidence="6">
    <location>
        <begin position="258"/>
        <end position="282"/>
    </location>
</feature>
<dbReference type="InterPro" id="IPR029063">
    <property type="entry name" value="SAM-dependent_MTases_sf"/>
</dbReference>
<name>A0A409YXK5_9AGAR</name>
<evidence type="ECO:0000256" key="5">
    <source>
        <dbReference type="ARBA" id="ARBA00023098"/>
    </source>
</evidence>
<dbReference type="CDD" id="cd02440">
    <property type="entry name" value="AdoMet_MTases"/>
    <property type="match status" value="1"/>
</dbReference>
<dbReference type="SUPFAM" id="SSF53335">
    <property type="entry name" value="S-adenosyl-L-methionine-dependent methyltransferases"/>
    <property type="match status" value="1"/>
</dbReference>
<evidence type="ECO:0000256" key="4">
    <source>
        <dbReference type="ARBA" id="ARBA00022691"/>
    </source>
</evidence>
<keyword evidence="8" id="KW-1185">Reference proteome</keyword>
<evidence type="ECO:0000313" key="8">
    <source>
        <dbReference type="Proteomes" id="UP000284842"/>
    </source>
</evidence>
<dbReference type="InterPro" id="IPR003333">
    <property type="entry name" value="CMAS"/>
</dbReference>
<keyword evidence="5" id="KW-0443">Lipid metabolism</keyword>
<dbReference type="STRING" id="181874.A0A409YXK5"/>
<organism evidence="7 8">
    <name type="scientific">Panaeolus cyanescens</name>
    <dbReference type="NCBI Taxonomy" id="181874"/>
    <lineage>
        <taxon>Eukaryota</taxon>
        <taxon>Fungi</taxon>
        <taxon>Dikarya</taxon>
        <taxon>Basidiomycota</taxon>
        <taxon>Agaricomycotina</taxon>
        <taxon>Agaricomycetes</taxon>
        <taxon>Agaricomycetidae</taxon>
        <taxon>Agaricales</taxon>
        <taxon>Agaricineae</taxon>
        <taxon>Galeropsidaceae</taxon>
        <taxon>Panaeolus</taxon>
    </lineage>
</organism>
<dbReference type="AlphaFoldDB" id="A0A409YXK5"/>
<evidence type="ECO:0000256" key="2">
    <source>
        <dbReference type="ARBA" id="ARBA00022603"/>
    </source>
</evidence>
<dbReference type="PIRSF" id="PIRSF003085">
    <property type="entry name" value="CMAS"/>
    <property type="match status" value="1"/>
</dbReference>